<dbReference type="InterPro" id="IPR041062">
    <property type="entry name" value="Csm1_B"/>
</dbReference>
<keyword evidence="6" id="KW-0255">Endonuclease</keyword>
<dbReference type="EMBL" id="CAACVI010000008">
    <property type="protein sequence ID" value="VEN73374.1"/>
    <property type="molecule type" value="Genomic_DNA"/>
</dbReference>
<evidence type="ECO:0000256" key="2">
    <source>
        <dbReference type="ARBA" id="ARBA00014333"/>
    </source>
</evidence>
<dbReference type="InterPro" id="IPR043128">
    <property type="entry name" value="Rev_trsase/Diguanyl_cyclase"/>
</dbReference>
<gene>
    <name evidence="13" type="ORF">EPICR_160036</name>
</gene>
<keyword evidence="5" id="KW-0547">Nucleotide-binding</keyword>
<dbReference type="GO" id="GO:0016740">
    <property type="term" value="F:transferase activity"/>
    <property type="evidence" value="ECO:0007669"/>
    <property type="project" value="UniProtKB-KW"/>
</dbReference>
<reference evidence="13" key="1">
    <citation type="submission" date="2019-01" db="EMBL/GenBank/DDBJ databases">
        <authorList>
            <consortium name="Genoscope - CEA"/>
            <person name="William W."/>
        </authorList>
    </citation>
    <scope>NUCLEOTIDE SEQUENCE</scope>
    <source>
        <strain evidence="13">CR-1</strain>
    </source>
</reference>
<dbReference type="InterPro" id="IPR052117">
    <property type="entry name" value="Cas10/Csm1_subtype-III-A"/>
</dbReference>
<dbReference type="PROSITE" id="PS50887">
    <property type="entry name" value="GGDEF"/>
    <property type="match status" value="1"/>
</dbReference>
<dbReference type="GO" id="GO:0004527">
    <property type="term" value="F:exonuclease activity"/>
    <property type="evidence" value="ECO:0007669"/>
    <property type="project" value="UniProtKB-KW"/>
</dbReference>
<evidence type="ECO:0000256" key="8">
    <source>
        <dbReference type="ARBA" id="ARBA00022839"/>
    </source>
</evidence>
<dbReference type="Pfam" id="PF18211">
    <property type="entry name" value="Csm1_B"/>
    <property type="match status" value="1"/>
</dbReference>
<keyword evidence="9" id="KW-0067">ATP-binding</keyword>
<keyword evidence="10" id="KW-0051">Antiviral defense</keyword>
<dbReference type="InterPro" id="IPR000160">
    <property type="entry name" value="GGDEF_dom"/>
</dbReference>
<dbReference type="AlphaFoldDB" id="A0A484HG75"/>
<dbReference type="GO" id="GO:0005524">
    <property type="term" value="F:ATP binding"/>
    <property type="evidence" value="ECO:0007669"/>
    <property type="project" value="UniProtKB-KW"/>
</dbReference>
<keyword evidence="8" id="KW-0269">Exonuclease</keyword>
<comment type="similarity">
    <text evidence="1">Belongs to the CRISPR-associated Cas10/Csm1 family.</text>
</comment>
<dbReference type="Gene3D" id="3.30.70.270">
    <property type="match status" value="1"/>
</dbReference>
<evidence type="ECO:0000256" key="6">
    <source>
        <dbReference type="ARBA" id="ARBA00022759"/>
    </source>
</evidence>
<evidence type="ECO:0000256" key="1">
    <source>
        <dbReference type="ARBA" id="ARBA00005700"/>
    </source>
</evidence>
<evidence type="ECO:0000256" key="11">
    <source>
        <dbReference type="ARBA" id="ARBA00032922"/>
    </source>
</evidence>
<sequence>MDSEMIKSGTIKIALAAFMANLGLLAGRGDGDNGSSTAHNFGEWSVFLTKKNKEKFPGELCMPEWGEGESFIELLSGFINPVTPMRKIINASWFMALGIKNSDFPDSLKTLGLSEKDRLFPILEKISLEDKRSDQGYEYCYPLKPVSKDHIFPVPIDDETPDSSGNYEELFSEFCSKIGEIGNKDNLHVWFEHFDSLVMRYVSQAPSVIPGRKRSDISIYDHSKTTAAIASAIYSFHAEDGSLDDDSISDYDRKKFLIISGDFYGIQNFIFTGYGESGKFRSKILRGRSFFVSLLSELSADMVCREFGLPVTSTLISAAGKFIILAPNTEGRRAKLDEVEKKINNWLIKIAYGETLIGFSSVEASCDDLLSANFADTLDRIEMAGQEKKYSCLNLGEYEQANDDYLDRFKADYDPPLCSVCHKRPSTHRPRDIAIGGVKLQKAACAICRDHIFLGTNLVKKASPKDNRLFEKIFGRYQLEFKNGHIHIKCHDKLVKIWALWDSGEAPIFTIKPIRGYVPVHTAPKDQEELRLLEKLNHRELQEEAGSGREIPKTLNYIACMSKNMEGDAVRGTEALGVMKADVDDLGMIMSCGIKDQENNLSVMAAFSRQMNHYFTVFLPGCLESEKAYQNIYTVFAGGDDMFLIGPWNKMIDFSYQLRNKFKQYVCENPEIHFSSGITVHKAGSSIDSIAILAEEALEKSKNESSEKNRFTKNSFTIFSETKKWAEFSDLMAIRDKLKEWVSRKYIDKAMLHRLNRLIELAREEFHTINQKTIHIGDLKCTKWRFMLAYTIERNISIKDKNIDADEKKKEIEQKIAGWIYKYAGSMKIPLWDVLYNLR</sequence>
<feature type="domain" description="GGDEF" evidence="12">
    <location>
        <begin position="574"/>
        <end position="721"/>
    </location>
</feature>
<keyword evidence="4" id="KW-0540">Nuclease</keyword>
<keyword evidence="3" id="KW-0808">Transferase</keyword>
<evidence type="ECO:0000313" key="13">
    <source>
        <dbReference type="EMBL" id="VEN73374.1"/>
    </source>
</evidence>
<evidence type="ECO:0000256" key="3">
    <source>
        <dbReference type="ARBA" id="ARBA00022679"/>
    </source>
</evidence>
<evidence type="ECO:0000256" key="10">
    <source>
        <dbReference type="ARBA" id="ARBA00023118"/>
    </source>
</evidence>
<keyword evidence="7" id="KW-0378">Hydrolase</keyword>
<dbReference type="GO" id="GO:0004519">
    <property type="term" value="F:endonuclease activity"/>
    <property type="evidence" value="ECO:0007669"/>
    <property type="project" value="UniProtKB-KW"/>
</dbReference>
<evidence type="ECO:0000256" key="7">
    <source>
        <dbReference type="ARBA" id="ARBA00022801"/>
    </source>
</evidence>
<evidence type="ECO:0000256" key="4">
    <source>
        <dbReference type="ARBA" id="ARBA00022722"/>
    </source>
</evidence>
<evidence type="ECO:0000256" key="9">
    <source>
        <dbReference type="ARBA" id="ARBA00022840"/>
    </source>
</evidence>
<protein>
    <recommendedName>
        <fullName evidence="2">CRISPR system single-strand-specific deoxyribonuclease Cas10/Csm1 (subtype III-A)</fullName>
    </recommendedName>
    <alternativeName>
        <fullName evidence="11">Cyclic oligoadenylate synthase</fullName>
    </alternativeName>
</protein>
<dbReference type="Pfam" id="PF22335">
    <property type="entry name" value="Cas10-Cmr2_palm2"/>
    <property type="match status" value="1"/>
</dbReference>
<evidence type="ECO:0000259" key="12">
    <source>
        <dbReference type="PROSITE" id="PS50887"/>
    </source>
</evidence>
<proteinExistence type="inferred from homology"/>
<dbReference type="PANTHER" id="PTHR36528">
    <property type="entry name" value="CRISPR SYSTEM SINGLE-STRAND-SPECIFIC DEOXYRIBONUCLEASE CAS10/CSM1 (SUBTYPE III-A)"/>
    <property type="match status" value="1"/>
</dbReference>
<organism evidence="13">
    <name type="scientific">uncultured Desulfobacteraceae bacterium</name>
    <dbReference type="NCBI Taxonomy" id="218296"/>
    <lineage>
        <taxon>Bacteria</taxon>
        <taxon>Pseudomonadati</taxon>
        <taxon>Thermodesulfobacteriota</taxon>
        <taxon>Desulfobacteria</taxon>
        <taxon>Desulfobacterales</taxon>
        <taxon>Desulfobacteraceae</taxon>
        <taxon>environmental samples</taxon>
    </lineage>
</organism>
<accession>A0A484HG75</accession>
<dbReference type="InterPro" id="IPR013408">
    <property type="entry name" value="Cas10/Csm1"/>
</dbReference>
<evidence type="ECO:0000256" key="5">
    <source>
        <dbReference type="ARBA" id="ARBA00022741"/>
    </source>
</evidence>
<name>A0A484HG75_9BACT</name>
<dbReference type="PANTHER" id="PTHR36528:SF1">
    <property type="entry name" value="CRISPR SYSTEM SINGLE-STRAND-SPECIFIC DEOXYRIBONUCLEASE CAS10_CSM1 (SUBTYPE III-A)"/>
    <property type="match status" value="1"/>
</dbReference>
<dbReference type="InterPro" id="IPR054767">
    <property type="entry name" value="Cas10-Cmr2_palm2"/>
</dbReference>
<dbReference type="NCBIfam" id="TIGR02578">
    <property type="entry name" value="cas_TM1811_Csm1"/>
    <property type="match status" value="1"/>
</dbReference>
<dbReference type="GO" id="GO:0051607">
    <property type="term" value="P:defense response to virus"/>
    <property type="evidence" value="ECO:0007669"/>
    <property type="project" value="UniProtKB-KW"/>
</dbReference>